<protein>
    <recommendedName>
        <fullName evidence="3">Hemerythrin-like domain-containing protein</fullName>
    </recommendedName>
</protein>
<evidence type="ECO:0000313" key="1">
    <source>
        <dbReference type="EMBL" id="GAA4167912.1"/>
    </source>
</evidence>
<accession>A0ABP7ZR19</accession>
<gene>
    <name evidence="1" type="ORF">GCM10022287_02190</name>
</gene>
<dbReference type="Gene3D" id="1.20.120.520">
    <property type="entry name" value="nmb1532 protein domain like"/>
    <property type="match status" value="1"/>
</dbReference>
<comment type="caution">
    <text evidence="1">The sequence shown here is derived from an EMBL/GenBank/DDBJ whole genome shotgun (WGS) entry which is preliminary data.</text>
</comment>
<evidence type="ECO:0008006" key="3">
    <source>
        <dbReference type="Google" id="ProtNLM"/>
    </source>
</evidence>
<reference evidence="2" key="1">
    <citation type="journal article" date="2019" name="Int. J. Syst. Evol. Microbiol.">
        <title>The Global Catalogue of Microorganisms (GCM) 10K type strain sequencing project: providing services to taxonomists for standard genome sequencing and annotation.</title>
        <authorList>
            <consortium name="The Broad Institute Genomics Platform"/>
            <consortium name="The Broad Institute Genome Sequencing Center for Infectious Disease"/>
            <person name="Wu L."/>
            <person name="Ma J."/>
        </authorList>
    </citation>
    <scope>NUCLEOTIDE SEQUENCE [LARGE SCALE GENOMIC DNA]</scope>
    <source>
        <strain evidence="2">JCM 17591</strain>
    </source>
</reference>
<dbReference type="Proteomes" id="UP001501079">
    <property type="component" value="Unassembled WGS sequence"/>
</dbReference>
<proteinExistence type="predicted"/>
<organism evidence="1 2">
    <name type="scientific">Gryllotalpicola koreensis</name>
    <dbReference type="NCBI Taxonomy" id="993086"/>
    <lineage>
        <taxon>Bacteria</taxon>
        <taxon>Bacillati</taxon>
        <taxon>Actinomycetota</taxon>
        <taxon>Actinomycetes</taxon>
        <taxon>Micrococcales</taxon>
        <taxon>Microbacteriaceae</taxon>
        <taxon>Gryllotalpicola</taxon>
    </lineage>
</organism>
<name>A0ABP7ZR19_9MICO</name>
<sequence>MLSKLDTEHSAIRQALQLIDEHARVMAADLELAELRILVTALTDVIESHFRYEERGGCFTRGSACVRCWRSR</sequence>
<keyword evidence="2" id="KW-1185">Reference proteome</keyword>
<dbReference type="EMBL" id="BAABBW010000001">
    <property type="protein sequence ID" value="GAA4167912.1"/>
    <property type="molecule type" value="Genomic_DNA"/>
</dbReference>
<evidence type="ECO:0000313" key="2">
    <source>
        <dbReference type="Proteomes" id="UP001501079"/>
    </source>
</evidence>